<organism evidence="2 3">
    <name type="scientific">Candidatus Galacturonatibacter soehngenii</name>
    <dbReference type="NCBI Taxonomy" id="2307010"/>
    <lineage>
        <taxon>Bacteria</taxon>
        <taxon>Bacillati</taxon>
        <taxon>Bacillota</taxon>
        <taxon>Clostridia</taxon>
        <taxon>Lachnospirales</taxon>
        <taxon>Lachnospiraceae</taxon>
        <taxon>Candidatus Galacturonatibacter</taxon>
    </lineage>
</organism>
<keyword evidence="1" id="KW-0812">Transmembrane</keyword>
<protein>
    <submittedName>
        <fullName evidence="2">Uncharacterized protein</fullName>
    </submittedName>
</protein>
<dbReference type="Proteomes" id="UP000461768">
    <property type="component" value="Unassembled WGS sequence"/>
</dbReference>
<comment type="caution">
    <text evidence="2">The sequence shown here is derived from an EMBL/GenBank/DDBJ whole genome shotgun (WGS) entry which is preliminary data.</text>
</comment>
<sequence length="110" mass="13275">MNKVIKFLIKYAPKKRYYFAICLFILVLSFVRKTGPIYHDMNYFTYEYGLINPWVVVYHNYPMDMQRLYHMLTVSDMGAEWSLQYIFIDAGFIYIILMIANLIYKNGKKK</sequence>
<evidence type="ECO:0000313" key="2">
    <source>
        <dbReference type="EMBL" id="KAB1438085.1"/>
    </source>
</evidence>
<feature type="transmembrane region" description="Helical" evidence="1">
    <location>
        <begin position="16"/>
        <end position="31"/>
    </location>
</feature>
<dbReference type="EMBL" id="WAGX01000005">
    <property type="protein sequence ID" value="KAB1438085.1"/>
    <property type="molecule type" value="Genomic_DNA"/>
</dbReference>
<keyword evidence="1" id="KW-1133">Transmembrane helix</keyword>
<feature type="transmembrane region" description="Helical" evidence="1">
    <location>
        <begin position="81"/>
        <end position="104"/>
    </location>
</feature>
<evidence type="ECO:0000313" key="3">
    <source>
        <dbReference type="Proteomes" id="UP000461768"/>
    </source>
</evidence>
<name>A0A7V7QK32_9FIRM</name>
<dbReference type="RefSeq" id="WP_151144910.1">
    <property type="nucleotide sequence ID" value="NZ_WAGX01000005.1"/>
</dbReference>
<gene>
    <name evidence="2" type="ORF">F7O84_11030</name>
</gene>
<accession>A0A7V7QK32</accession>
<reference evidence="2 3" key="1">
    <citation type="submission" date="2019-09" db="EMBL/GenBank/DDBJ databases">
        <authorList>
            <person name="Valk L.C."/>
        </authorList>
    </citation>
    <scope>NUCLEOTIDE SEQUENCE [LARGE SCALE GENOMIC DNA]</scope>
    <source>
        <strain evidence="2">GalUA</strain>
    </source>
</reference>
<keyword evidence="1" id="KW-0472">Membrane</keyword>
<keyword evidence="3" id="KW-1185">Reference proteome</keyword>
<proteinExistence type="predicted"/>
<reference evidence="2 3" key="2">
    <citation type="submission" date="2020-02" db="EMBL/GenBank/DDBJ databases">
        <title>Candidatus Galacturonibacter soehngenii shows hetero-acetogenic catabolism of galacturonic acid but lacks a canonical carbon monoxide dehydrogenase/acetyl-CoA synthase complex.</title>
        <authorList>
            <person name="Diender M."/>
            <person name="Stouten G.R."/>
            <person name="Petersen J.F."/>
            <person name="Nielsen P.H."/>
            <person name="Dueholm M.S."/>
            <person name="Pronk J.T."/>
            <person name="Van Loosdrecht M.C.M."/>
        </authorList>
    </citation>
    <scope>NUCLEOTIDE SEQUENCE [LARGE SCALE GENOMIC DNA]</scope>
    <source>
        <strain evidence="2">GalUA</strain>
    </source>
</reference>
<evidence type="ECO:0000256" key="1">
    <source>
        <dbReference type="SAM" id="Phobius"/>
    </source>
</evidence>
<dbReference type="AlphaFoldDB" id="A0A7V7QK32"/>